<dbReference type="PATRIC" id="fig|512565.3.peg.2731"/>
<dbReference type="InterPro" id="IPR051209">
    <property type="entry name" value="FAD-bind_Monooxygenase_sf"/>
</dbReference>
<dbReference type="AlphaFoldDB" id="I0H4L3"/>
<reference evidence="1 2" key="1">
    <citation type="submission" date="2012-02" db="EMBL/GenBank/DDBJ databases">
        <title>Complete genome sequence of Actinoplanes missouriensis 431 (= NBRC 102363).</title>
        <authorList>
            <person name="Ohnishi Y."/>
            <person name="Ishikawa J."/>
            <person name="Sekine M."/>
            <person name="Hosoyama A."/>
            <person name="Harada T."/>
            <person name="Narita H."/>
            <person name="Hata T."/>
            <person name="Konno Y."/>
            <person name="Tutikane K."/>
            <person name="Fujita N."/>
            <person name="Horinouchi S."/>
            <person name="Hayakawa M."/>
        </authorList>
    </citation>
    <scope>NUCLEOTIDE SEQUENCE [LARGE SCALE GENOMIC DNA]</scope>
    <source>
        <strain evidence="2">ATCC 14538 / DSM 43046 / CBS 188.64 / JCM 3121 / NBRC 102363 / NCIMB 12654 / NRRL B-3342 / UNCC 431</strain>
    </source>
</reference>
<organism evidence="1 2">
    <name type="scientific">Actinoplanes missouriensis (strain ATCC 14538 / DSM 43046 / CBS 188.64 / JCM 3121 / NBRC 102363 / NCIMB 12654 / NRRL B-3342 / UNCC 431)</name>
    <dbReference type="NCBI Taxonomy" id="512565"/>
    <lineage>
        <taxon>Bacteria</taxon>
        <taxon>Bacillati</taxon>
        <taxon>Actinomycetota</taxon>
        <taxon>Actinomycetes</taxon>
        <taxon>Micromonosporales</taxon>
        <taxon>Micromonosporaceae</taxon>
        <taxon>Actinoplanes</taxon>
    </lineage>
</organism>
<name>I0H4L3_ACTM4</name>
<dbReference type="HOGENOM" id="CLU_006937_7_1_11"/>
<dbReference type="Gene3D" id="3.50.50.60">
    <property type="entry name" value="FAD/NAD(P)-binding domain"/>
    <property type="match status" value="3"/>
</dbReference>
<evidence type="ECO:0000313" key="1">
    <source>
        <dbReference type="EMBL" id="BAL87950.1"/>
    </source>
</evidence>
<dbReference type="PRINTS" id="PR00469">
    <property type="entry name" value="PNDRDTASEII"/>
</dbReference>
<dbReference type="EMBL" id="AP012319">
    <property type="protein sequence ID" value="BAL87950.1"/>
    <property type="molecule type" value="Genomic_DNA"/>
</dbReference>
<dbReference type="InterPro" id="IPR036188">
    <property type="entry name" value="FAD/NAD-bd_sf"/>
</dbReference>
<dbReference type="Proteomes" id="UP000007882">
    <property type="component" value="Chromosome"/>
</dbReference>
<dbReference type="PANTHER" id="PTHR42877">
    <property type="entry name" value="L-ORNITHINE N(5)-MONOOXYGENASE-RELATED"/>
    <property type="match status" value="1"/>
</dbReference>
<dbReference type="Pfam" id="PF13738">
    <property type="entry name" value="Pyr_redox_3"/>
    <property type="match status" value="1"/>
</dbReference>
<keyword evidence="1" id="KW-0503">Monooxygenase</keyword>
<dbReference type="GO" id="GO:0004497">
    <property type="term" value="F:monooxygenase activity"/>
    <property type="evidence" value="ECO:0007669"/>
    <property type="project" value="UniProtKB-KW"/>
</dbReference>
<sequence length="501" mass="55429">MPEHSQSADDPLRDVEIIVVGAGFSGLGLGIQLKRRGHESFVILERADDVGGSWRDNTYPGVACDVPSPLYSFSFRTNPSWSRMYSPGPEIFDYLKDAAAEEGLRPHLRFGADMLDARWDENAKRWTVRTPRGEFRSEILVSATGHLTDVKYPEIPGLDTFPGDLFHSARWNHDIPLEGKRIGVVGTGASAVQIVPQLAGLAERLVVFQRSAPYIRPRNDRAFSVAEKRLFQRDERSVEELRELLFWTNDYFFASRRMLPGFIDEMRAHTLNHLATQVPDPDLRAKLTPDYEVGCKRVLASDDYYPALLKPNVELEAAAFDRVEGQTVVSSAGNSFDLDVLVFATGFETYDLPSAHRIHGRGGLALSDHWAGGMQAYNSTAVTGFPNMFLVNGPGTSLGHNSIIYMIEAQVDHILAALEWRALNGGAVLEVSAEAEEQYAHRLDTLAAGTVNLRGGCSSWYVDPRNGRATLTWPDVAHRFRDQCAAFDATAYGVAAAADRS</sequence>
<evidence type="ECO:0000313" key="2">
    <source>
        <dbReference type="Proteomes" id="UP000007882"/>
    </source>
</evidence>
<keyword evidence="2" id="KW-1185">Reference proteome</keyword>
<dbReference type="OrthoDB" id="5168853at2"/>
<gene>
    <name evidence="1" type="ordered locus">AMIS_27300</name>
</gene>
<dbReference type="STRING" id="512565.AMIS_27300"/>
<dbReference type="eggNOG" id="COG2072">
    <property type="taxonomic scope" value="Bacteria"/>
</dbReference>
<dbReference type="RefSeq" id="WP_014442845.1">
    <property type="nucleotide sequence ID" value="NC_017093.1"/>
</dbReference>
<dbReference type="KEGG" id="ams:AMIS_27300"/>
<accession>I0H4L3</accession>
<keyword evidence="1" id="KW-0560">Oxidoreductase</keyword>
<proteinExistence type="predicted"/>
<dbReference type="SUPFAM" id="SSF51905">
    <property type="entry name" value="FAD/NAD(P)-binding domain"/>
    <property type="match status" value="2"/>
</dbReference>
<protein>
    <submittedName>
        <fullName evidence="1">Putative FAD-dependent monooxygenase</fullName>
    </submittedName>
</protein>
<dbReference type="PANTHER" id="PTHR42877:SF4">
    <property type="entry name" value="FAD_NAD(P)-BINDING DOMAIN-CONTAINING PROTEIN-RELATED"/>
    <property type="match status" value="1"/>
</dbReference>